<comment type="caution">
    <text evidence="1">The sequence shown here is derived from an EMBL/GenBank/DDBJ whole genome shotgun (WGS) entry which is preliminary data.</text>
</comment>
<protein>
    <submittedName>
        <fullName evidence="1">Uncharacterized protein</fullName>
    </submittedName>
</protein>
<evidence type="ECO:0000313" key="2">
    <source>
        <dbReference type="Proteomes" id="UP000190056"/>
    </source>
</evidence>
<evidence type="ECO:0000313" key="1">
    <source>
        <dbReference type="EMBL" id="OPH09501.1"/>
    </source>
</evidence>
<sequence>MIGLLTTFKISLEKMQGSLLGNHSLRAFAKHSLCEIAPPHIFIVQNCDRLFTTLSFSLEKNQEIAFAKHSPCAIAPNDLDKFPLRTER</sequence>
<accession>A0A9Q5QWE6</accession>
<organism evidence="1 2">
    <name type="scientific">Cylindrospermopsis raciborskii CENA302</name>
    <dbReference type="NCBI Taxonomy" id="1170768"/>
    <lineage>
        <taxon>Bacteria</taxon>
        <taxon>Bacillati</taxon>
        <taxon>Cyanobacteriota</taxon>
        <taxon>Cyanophyceae</taxon>
        <taxon>Nostocales</taxon>
        <taxon>Aphanizomenonaceae</taxon>
        <taxon>Cylindrospermopsis</taxon>
    </lineage>
</organism>
<name>A0A9Q5QWE6_9CYAN</name>
<dbReference type="EMBL" id="MTPU01000048">
    <property type="protein sequence ID" value="OPH09501.1"/>
    <property type="molecule type" value="Genomic_DNA"/>
</dbReference>
<dbReference type="Proteomes" id="UP000190056">
    <property type="component" value="Unassembled WGS sequence"/>
</dbReference>
<dbReference type="AlphaFoldDB" id="A0A9Q5QWE6"/>
<proteinExistence type="predicted"/>
<gene>
    <name evidence="1" type="ORF">CENA302_10350</name>
</gene>
<reference evidence="1 2" key="1">
    <citation type="submission" date="2017-01" db="EMBL/GenBank/DDBJ databases">
        <authorList>
            <person name="Abreu V.A."/>
            <person name="Popin R.V."/>
            <person name="Rigonato J."/>
            <person name="Andreote A.P."/>
            <person name="Schaker P.C."/>
            <person name="Hoff-Risseti C."/>
            <person name="Alvarenga D.O."/>
            <person name="Varani A.M."/>
            <person name="Fiore M.F."/>
        </authorList>
    </citation>
    <scope>NUCLEOTIDE SEQUENCE [LARGE SCALE GENOMIC DNA]</scope>
    <source>
        <strain evidence="1 2">CENA302</strain>
    </source>
</reference>